<evidence type="ECO:0000313" key="5">
    <source>
        <dbReference type="Proteomes" id="UP000240912"/>
    </source>
</evidence>
<dbReference type="InterPro" id="IPR009057">
    <property type="entry name" value="Homeodomain-like_sf"/>
</dbReference>
<feature type="DNA-binding region" description="H-T-H motif" evidence="2">
    <location>
        <begin position="47"/>
        <end position="66"/>
    </location>
</feature>
<dbReference type="Proteomes" id="UP000240912">
    <property type="component" value="Unassembled WGS sequence"/>
</dbReference>
<keyword evidence="5" id="KW-1185">Reference proteome</keyword>
<dbReference type="OrthoDB" id="649282at2"/>
<dbReference type="AlphaFoldDB" id="A0A2T3HHW1"/>
<dbReference type="Pfam" id="PF00440">
    <property type="entry name" value="TetR_N"/>
    <property type="match status" value="1"/>
</dbReference>
<gene>
    <name evidence="4" type="ORF">C7T94_14530</name>
</gene>
<sequence>MNNLLASLKIQVNPKIYLKDPETSQLGRKIIRESITLIDEIGFDSFTFKKLGERIGSNESSVYRYFENKHKLLVYLSSWYWSWMEYRIVFATNNIADPLEKLRKAVSLVTEKIQNNESTDFINESTLNRIIIVEFTKTFLTKEVDEENKAGFFLIYKQVVNRIVAMIGELNPQFPYPRSFASSIVEGALHQHFIKDHFKTITDCNDQVSPTDFYMHLITVLNK</sequence>
<dbReference type="SUPFAM" id="SSF46689">
    <property type="entry name" value="Homeodomain-like"/>
    <property type="match status" value="1"/>
</dbReference>
<accession>A0A2T3HHW1</accession>
<evidence type="ECO:0000313" key="4">
    <source>
        <dbReference type="EMBL" id="PST82029.1"/>
    </source>
</evidence>
<protein>
    <submittedName>
        <fullName evidence="4">TetR family transcriptional regulator</fullName>
    </submittedName>
</protein>
<dbReference type="EMBL" id="PYLS01000006">
    <property type="protein sequence ID" value="PST82029.1"/>
    <property type="molecule type" value="Genomic_DNA"/>
</dbReference>
<organism evidence="4 5">
    <name type="scientific">Pedobacter yulinensis</name>
    <dbReference type="NCBI Taxonomy" id="2126353"/>
    <lineage>
        <taxon>Bacteria</taxon>
        <taxon>Pseudomonadati</taxon>
        <taxon>Bacteroidota</taxon>
        <taxon>Sphingobacteriia</taxon>
        <taxon>Sphingobacteriales</taxon>
        <taxon>Sphingobacteriaceae</taxon>
        <taxon>Pedobacter</taxon>
    </lineage>
</organism>
<dbReference type="Gene3D" id="1.10.357.10">
    <property type="entry name" value="Tetracycline Repressor, domain 2"/>
    <property type="match status" value="1"/>
</dbReference>
<comment type="caution">
    <text evidence="4">The sequence shown here is derived from an EMBL/GenBank/DDBJ whole genome shotgun (WGS) entry which is preliminary data.</text>
</comment>
<dbReference type="InterPro" id="IPR001647">
    <property type="entry name" value="HTH_TetR"/>
</dbReference>
<dbReference type="PROSITE" id="PS50977">
    <property type="entry name" value="HTH_TETR_2"/>
    <property type="match status" value="1"/>
</dbReference>
<dbReference type="PRINTS" id="PR00455">
    <property type="entry name" value="HTHTETR"/>
</dbReference>
<proteinExistence type="predicted"/>
<evidence type="ECO:0000259" key="3">
    <source>
        <dbReference type="PROSITE" id="PS50977"/>
    </source>
</evidence>
<feature type="domain" description="HTH tetR-type" evidence="3">
    <location>
        <begin position="24"/>
        <end position="84"/>
    </location>
</feature>
<dbReference type="GO" id="GO:0003677">
    <property type="term" value="F:DNA binding"/>
    <property type="evidence" value="ECO:0007669"/>
    <property type="project" value="UniProtKB-UniRule"/>
</dbReference>
<evidence type="ECO:0000256" key="1">
    <source>
        <dbReference type="ARBA" id="ARBA00023125"/>
    </source>
</evidence>
<keyword evidence="1 2" id="KW-0238">DNA-binding</keyword>
<name>A0A2T3HHW1_9SPHI</name>
<reference evidence="4 5" key="1">
    <citation type="submission" date="2018-03" db="EMBL/GenBank/DDBJ databases">
        <authorList>
            <person name="Keele B.F."/>
        </authorList>
    </citation>
    <scope>NUCLEOTIDE SEQUENCE [LARGE SCALE GENOMIC DNA]</scope>
    <source>
        <strain evidence="4 5">YL28-9</strain>
    </source>
</reference>
<dbReference type="RefSeq" id="WP_107216151.1">
    <property type="nucleotide sequence ID" value="NZ_KZ686270.1"/>
</dbReference>
<evidence type="ECO:0000256" key="2">
    <source>
        <dbReference type="PROSITE-ProRule" id="PRU00335"/>
    </source>
</evidence>